<organism evidence="6 7">
    <name type="scientific">Paenibacillus hemerocallicola</name>
    <dbReference type="NCBI Taxonomy" id="1172614"/>
    <lineage>
        <taxon>Bacteria</taxon>
        <taxon>Bacillati</taxon>
        <taxon>Bacillota</taxon>
        <taxon>Bacilli</taxon>
        <taxon>Bacillales</taxon>
        <taxon>Paenibacillaceae</taxon>
        <taxon>Paenibacillus</taxon>
    </lineage>
</organism>
<dbReference type="AlphaFoldDB" id="A0A5C4T323"/>
<evidence type="ECO:0000313" key="7">
    <source>
        <dbReference type="Proteomes" id="UP000307943"/>
    </source>
</evidence>
<dbReference type="PANTHER" id="PTHR43649:SF33">
    <property type="entry name" value="POLYGALACTURONAN_RHAMNOGALACTURONAN-BINDING PROTEIN YTCQ"/>
    <property type="match status" value="1"/>
</dbReference>
<dbReference type="Proteomes" id="UP000307943">
    <property type="component" value="Unassembled WGS sequence"/>
</dbReference>
<keyword evidence="1" id="KW-1003">Cell membrane</keyword>
<gene>
    <name evidence="6" type="ORF">FE784_29560</name>
</gene>
<evidence type="ECO:0000256" key="4">
    <source>
        <dbReference type="ARBA" id="ARBA00023139"/>
    </source>
</evidence>
<name>A0A5C4T323_9BACL</name>
<keyword evidence="3" id="KW-0472">Membrane</keyword>
<evidence type="ECO:0000256" key="1">
    <source>
        <dbReference type="ARBA" id="ARBA00022475"/>
    </source>
</evidence>
<dbReference type="SUPFAM" id="SSF53850">
    <property type="entry name" value="Periplasmic binding protein-like II"/>
    <property type="match status" value="1"/>
</dbReference>
<keyword evidence="5" id="KW-0449">Lipoprotein</keyword>
<accession>A0A5C4T323</accession>
<dbReference type="EMBL" id="VDCQ01000055">
    <property type="protein sequence ID" value="TNJ62677.1"/>
    <property type="molecule type" value="Genomic_DNA"/>
</dbReference>
<keyword evidence="4" id="KW-0564">Palmitate</keyword>
<keyword evidence="7" id="KW-1185">Reference proteome</keyword>
<evidence type="ECO:0000256" key="2">
    <source>
        <dbReference type="ARBA" id="ARBA00022729"/>
    </source>
</evidence>
<dbReference type="OrthoDB" id="9787283at2"/>
<evidence type="ECO:0000256" key="5">
    <source>
        <dbReference type="ARBA" id="ARBA00023288"/>
    </source>
</evidence>
<evidence type="ECO:0000256" key="3">
    <source>
        <dbReference type="ARBA" id="ARBA00023136"/>
    </source>
</evidence>
<proteinExistence type="predicted"/>
<dbReference type="PANTHER" id="PTHR43649">
    <property type="entry name" value="ARABINOSE-BINDING PROTEIN-RELATED"/>
    <property type="match status" value="1"/>
</dbReference>
<dbReference type="RefSeq" id="WP_139605864.1">
    <property type="nucleotide sequence ID" value="NZ_VDCQ01000055.1"/>
</dbReference>
<dbReference type="Pfam" id="PF13416">
    <property type="entry name" value="SBP_bac_8"/>
    <property type="match status" value="1"/>
</dbReference>
<reference evidence="6 7" key="1">
    <citation type="submission" date="2019-05" db="EMBL/GenBank/DDBJ databases">
        <title>We sequenced the genome of Paenibacillus hemerocallicola KCTC 33185 for further insight into its adaptation and study the phylogeny of Paenibacillus.</title>
        <authorList>
            <person name="Narsing Rao M.P."/>
        </authorList>
    </citation>
    <scope>NUCLEOTIDE SEQUENCE [LARGE SCALE GENOMIC DNA]</scope>
    <source>
        <strain evidence="6 7">KCTC 33185</strain>
    </source>
</reference>
<sequence length="481" mass="54224">MQLSMFISGPSASRLPEADQDFVRKAIESKFDVSLKVTYMEPGDAYEAKIAGLLAANDPPDMWLQLSPDGGAKQALDNVLADMTYFVTPNTMPNYFTFWMNEKELKEYQLHNKFVRAPIPYDKKSYRAYYIRKDWLQRLGLAVPGTYQEYIDVLKAFTLGDPDGNGKGDTYGFTVSGNGSSLSLDWPEFVKNGLLFPAYFEKDRLIDMQSDPLVQQTVTDILKVSGGGLVDPDWFLNKGQQHIDKAVQGKAGIVLGNTADFALDANPESIQTRSRQLNPAADWVPFNPFGGKPIRTAPTPDYPFVYSNNAAGLNQEKLKRMTQILDWLAGVEGFLLTHYGLENVHYTRKGNAITLNPDKIEADIVRNGDFLKIWDFFTPNTPDVLGLKVIDPRRSVRDQVILDTITAIPVYEGLGTTLTPPLGVNVEAMRAKQNELLVKMMFSDKSSARWPEYRNILMEQYNGDVIFKHYEEKIRAARRND</sequence>
<keyword evidence="2" id="KW-0732">Signal</keyword>
<evidence type="ECO:0000313" key="6">
    <source>
        <dbReference type="EMBL" id="TNJ62677.1"/>
    </source>
</evidence>
<dbReference type="InterPro" id="IPR050490">
    <property type="entry name" value="Bact_solute-bd_prot1"/>
</dbReference>
<dbReference type="Gene3D" id="3.40.190.10">
    <property type="entry name" value="Periplasmic binding protein-like II"/>
    <property type="match status" value="2"/>
</dbReference>
<dbReference type="InterPro" id="IPR006059">
    <property type="entry name" value="SBP"/>
</dbReference>
<protein>
    <submittedName>
        <fullName evidence="6">Extracellular solute-binding protein</fullName>
    </submittedName>
</protein>
<comment type="caution">
    <text evidence="6">The sequence shown here is derived from an EMBL/GenBank/DDBJ whole genome shotgun (WGS) entry which is preliminary data.</text>
</comment>